<gene>
    <name evidence="10" type="primary">LOC125178403</name>
</gene>
<keyword evidence="3 8" id="KW-0812">Transmembrane</keyword>
<keyword evidence="2" id="KW-1003">Cell membrane</keyword>
<sequence length="202" mass="22679">MVGELQNNRADLTVSELSITAERARVNTCTPEPRSPNCQIFHDVWINNIAKDSSNLAANYTDGLHKALQGQYVFIGVGVTTQYFLRQLPASQACKIKALPGTYLQVGIAIGLQHRSPFQPSFDLSLQKFRELGLLHKLAKKWLAKEMFCEDDSLVVIDIIDVSSLFVLLLLGIGLSIVIFAVEIMMRSTHRRQRNKKPIEEI</sequence>
<dbReference type="RefSeq" id="XP_047738019.1">
    <property type="nucleotide sequence ID" value="XM_047882063.1"/>
</dbReference>
<dbReference type="Gene3D" id="3.40.190.10">
    <property type="entry name" value="Periplasmic binding protein-like II"/>
    <property type="match status" value="2"/>
</dbReference>
<dbReference type="KEGG" id="hazt:125178403"/>
<dbReference type="InterPro" id="IPR052192">
    <property type="entry name" value="Insect_Ionotropic_Sensory_Rcpt"/>
</dbReference>
<keyword evidence="6" id="KW-0675">Receptor</keyword>
<keyword evidence="7" id="KW-0325">Glycoprotein</keyword>
<evidence type="ECO:0000313" key="10">
    <source>
        <dbReference type="RefSeq" id="XP_047738019.1"/>
    </source>
</evidence>
<dbReference type="GO" id="GO:0005886">
    <property type="term" value="C:plasma membrane"/>
    <property type="evidence" value="ECO:0007669"/>
    <property type="project" value="UniProtKB-SubCell"/>
</dbReference>
<protein>
    <submittedName>
        <fullName evidence="10">Uncharacterized protein LOC125178403</fullName>
    </submittedName>
</protein>
<evidence type="ECO:0000256" key="5">
    <source>
        <dbReference type="ARBA" id="ARBA00023136"/>
    </source>
</evidence>
<feature type="transmembrane region" description="Helical" evidence="8">
    <location>
        <begin position="165"/>
        <end position="186"/>
    </location>
</feature>
<dbReference type="Proteomes" id="UP000694843">
    <property type="component" value="Unplaced"/>
</dbReference>
<evidence type="ECO:0000256" key="1">
    <source>
        <dbReference type="ARBA" id="ARBA00004651"/>
    </source>
</evidence>
<organism evidence="9 10">
    <name type="scientific">Hyalella azteca</name>
    <name type="common">Amphipod</name>
    <dbReference type="NCBI Taxonomy" id="294128"/>
    <lineage>
        <taxon>Eukaryota</taxon>
        <taxon>Metazoa</taxon>
        <taxon>Ecdysozoa</taxon>
        <taxon>Arthropoda</taxon>
        <taxon>Crustacea</taxon>
        <taxon>Multicrustacea</taxon>
        <taxon>Malacostraca</taxon>
        <taxon>Eumalacostraca</taxon>
        <taxon>Peracarida</taxon>
        <taxon>Amphipoda</taxon>
        <taxon>Senticaudata</taxon>
        <taxon>Talitrida</taxon>
        <taxon>Talitroidea</taxon>
        <taxon>Hyalellidae</taxon>
        <taxon>Hyalella</taxon>
    </lineage>
</organism>
<evidence type="ECO:0000256" key="6">
    <source>
        <dbReference type="ARBA" id="ARBA00023170"/>
    </source>
</evidence>
<dbReference type="PANTHER" id="PTHR42643">
    <property type="entry name" value="IONOTROPIC RECEPTOR 20A-RELATED"/>
    <property type="match status" value="1"/>
</dbReference>
<reference evidence="10" key="1">
    <citation type="submission" date="2025-08" db="UniProtKB">
        <authorList>
            <consortium name="RefSeq"/>
        </authorList>
    </citation>
    <scope>IDENTIFICATION</scope>
    <source>
        <tissue evidence="10">Whole organism</tissue>
    </source>
</reference>
<keyword evidence="5 8" id="KW-0472">Membrane</keyword>
<keyword evidence="9" id="KW-1185">Reference proteome</keyword>
<evidence type="ECO:0000256" key="2">
    <source>
        <dbReference type="ARBA" id="ARBA00022475"/>
    </source>
</evidence>
<dbReference type="OrthoDB" id="6368406at2759"/>
<accession>A0A979FLV6</accession>
<evidence type="ECO:0000256" key="7">
    <source>
        <dbReference type="ARBA" id="ARBA00023180"/>
    </source>
</evidence>
<name>A0A979FLV6_HYAAZ</name>
<evidence type="ECO:0000313" key="9">
    <source>
        <dbReference type="Proteomes" id="UP000694843"/>
    </source>
</evidence>
<proteinExistence type="predicted"/>
<keyword evidence="4 8" id="KW-1133">Transmembrane helix</keyword>
<evidence type="ECO:0000256" key="4">
    <source>
        <dbReference type="ARBA" id="ARBA00022989"/>
    </source>
</evidence>
<dbReference type="PANTHER" id="PTHR42643:SF32">
    <property type="entry name" value="IONOTROPIC RECEPTOR 31A, ISOFORM C-RELATED"/>
    <property type="match status" value="1"/>
</dbReference>
<evidence type="ECO:0000256" key="3">
    <source>
        <dbReference type="ARBA" id="ARBA00022692"/>
    </source>
</evidence>
<comment type="subcellular location">
    <subcellularLocation>
        <location evidence="1">Cell membrane</location>
        <topology evidence="1">Multi-pass membrane protein</topology>
    </subcellularLocation>
</comment>
<dbReference type="GeneID" id="125178403"/>
<dbReference type="SUPFAM" id="SSF53850">
    <property type="entry name" value="Periplasmic binding protein-like II"/>
    <property type="match status" value="1"/>
</dbReference>
<dbReference type="AlphaFoldDB" id="A0A979FLV6"/>
<evidence type="ECO:0000256" key="8">
    <source>
        <dbReference type="SAM" id="Phobius"/>
    </source>
</evidence>